<evidence type="ECO:0000256" key="1">
    <source>
        <dbReference type="SAM" id="Phobius"/>
    </source>
</evidence>
<feature type="transmembrane region" description="Helical" evidence="1">
    <location>
        <begin position="20"/>
        <end position="43"/>
    </location>
</feature>
<name>A0A1T4Z7N7_9ACTN</name>
<evidence type="ECO:0000313" key="3">
    <source>
        <dbReference type="Proteomes" id="UP000191040"/>
    </source>
</evidence>
<keyword evidence="1" id="KW-0812">Transmembrane</keyword>
<evidence type="ECO:0000313" key="2">
    <source>
        <dbReference type="EMBL" id="SKB09994.1"/>
    </source>
</evidence>
<dbReference type="InterPro" id="IPR045713">
    <property type="entry name" value="DUF6069"/>
</dbReference>
<feature type="transmembrane region" description="Helical" evidence="1">
    <location>
        <begin position="90"/>
        <end position="107"/>
    </location>
</feature>
<gene>
    <name evidence="2" type="ORF">SAMN06295964_3025</name>
</gene>
<protein>
    <submittedName>
        <fullName evidence="2">Uncharacterized protein</fullName>
    </submittedName>
</protein>
<dbReference type="AlphaFoldDB" id="A0A1T4Z7N7"/>
<dbReference type="STRING" id="1736691.SAMN06295964_3025"/>
<sequence length="140" mass="13714">MSGATEARIGTRPRLGRVTVTGVGAAVVAAAVTTACAALAKAAGVDFEVPDGGEAIPVGGFATVTGFFSLVGVAVALALGRRSARPAQRFLQVTLALTTASLVPPFLAGGNAATTATLVGLHLVAAAVVIPVVARALRTP</sequence>
<dbReference type="OrthoDB" id="4775254at2"/>
<keyword evidence="1" id="KW-1133">Transmembrane helix</keyword>
<accession>A0A1T4Z7N7</accession>
<feature type="transmembrane region" description="Helical" evidence="1">
    <location>
        <begin position="113"/>
        <end position="134"/>
    </location>
</feature>
<reference evidence="3" key="1">
    <citation type="submission" date="2017-02" db="EMBL/GenBank/DDBJ databases">
        <authorList>
            <person name="Varghese N."/>
            <person name="Submissions S."/>
        </authorList>
    </citation>
    <scope>NUCLEOTIDE SEQUENCE [LARGE SCALE GENOMIC DNA]</scope>
    <source>
        <strain evidence="3">9H-4</strain>
    </source>
</reference>
<organism evidence="2 3">
    <name type="scientific">Aeromicrobium choanae</name>
    <dbReference type="NCBI Taxonomy" id="1736691"/>
    <lineage>
        <taxon>Bacteria</taxon>
        <taxon>Bacillati</taxon>
        <taxon>Actinomycetota</taxon>
        <taxon>Actinomycetes</taxon>
        <taxon>Propionibacteriales</taxon>
        <taxon>Nocardioidaceae</taxon>
        <taxon>Aeromicrobium</taxon>
    </lineage>
</organism>
<proteinExistence type="predicted"/>
<keyword evidence="3" id="KW-1185">Reference proteome</keyword>
<feature type="transmembrane region" description="Helical" evidence="1">
    <location>
        <begin position="55"/>
        <end position="78"/>
    </location>
</feature>
<dbReference type="EMBL" id="LT796768">
    <property type="protein sequence ID" value="SKB09994.1"/>
    <property type="molecule type" value="Genomic_DNA"/>
</dbReference>
<keyword evidence="1" id="KW-0472">Membrane</keyword>
<dbReference type="Pfam" id="PF19545">
    <property type="entry name" value="DUF6069"/>
    <property type="match status" value="1"/>
</dbReference>
<dbReference type="RefSeq" id="WP_078700909.1">
    <property type="nucleotide sequence ID" value="NZ_LT796768.1"/>
</dbReference>
<dbReference type="Proteomes" id="UP000191040">
    <property type="component" value="Chromosome I"/>
</dbReference>